<name>A0A8J3PQC0_9ACTN</name>
<proteinExistence type="predicted"/>
<feature type="compositionally biased region" description="Pro residues" evidence="1">
    <location>
        <begin position="19"/>
        <end position="29"/>
    </location>
</feature>
<dbReference type="RefSeq" id="WP_373314006.1">
    <property type="nucleotide sequence ID" value="NZ_BAAAQJ010000008.1"/>
</dbReference>
<feature type="compositionally biased region" description="Polar residues" evidence="1">
    <location>
        <begin position="36"/>
        <end position="47"/>
    </location>
</feature>
<keyword evidence="3" id="KW-1185">Reference proteome</keyword>
<feature type="region of interest" description="Disordered" evidence="1">
    <location>
        <begin position="1"/>
        <end position="47"/>
    </location>
</feature>
<evidence type="ECO:0000313" key="2">
    <source>
        <dbReference type="EMBL" id="GIG75941.1"/>
    </source>
</evidence>
<dbReference type="EMBL" id="BONU01000040">
    <property type="protein sequence ID" value="GIG75941.1"/>
    <property type="molecule type" value="Genomic_DNA"/>
</dbReference>
<reference evidence="2" key="1">
    <citation type="submission" date="2021-01" db="EMBL/GenBank/DDBJ databases">
        <title>Whole genome shotgun sequence of Planosporangium flavigriseum NBRC 105377.</title>
        <authorList>
            <person name="Komaki H."/>
            <person name="Tamura T."/>
        </authorList>
    </citation>
    <scope>NUCLEOTIDE SEQUENCE</scope>
    <source>
        <strain evidence="2">NBRC 105377</strain>
    </source>
</reference>
<feature type="compositionally biased region" description="Polar residues" evidence="1">
    <location>
        <begin position="1"/>
        <end position="15"/>
    </location>
</feature>
<dbReference type="Proteomes" id="UP000653674">
    <property type="component" value="Unassembled WGS sequence"/>
</dbReference>
<evidence type="ECO:0000256" key="1">
    <source>
        <dbReference type="SAM" id="MobiDB-lite"/>
    </source>
</evidence>
<dbReference type="AlphaFoldDB" id="A0A8J3PQC0"/>
<protein>
    <submittedName>
        <fullName evidence="2">Uncharacterized protein</fullName>
    </submittedName>
</protein>
<gene>
    <name evidence="2" type="ORF">Pfl04_43450</name>
</gene>
<comment type="caution">
    <text evidence="2">The sequence shown here is derived from an EMBL/GenBank/DDBJ whole genome shotgun (WGS) entry which is preliminary data.</text>
</comment>
<evidence type="ECO:0000313" key="3">
    <source>
        <dbReference type="Proteomes" id="UP000653674"/>
    </source>
</evidence>
<sequence>MTNSSAQPNPSASGQGPSVTPPGGKPTPTLPGDAGANSSGAMTLTGTITPGVEANCLLLDGYLLVGGPREQLRSGTRVTVTGRVQKDLMTTCQQGTPFVVETAKPA</sequence>
<organism evidence="2 3">
    <name type="scientific">Planosporangium flavigriseum</name>
    <dbReference type="NCBI Taxonomy" id="373681"/>
    <lineage>
        <taxon>Bacteria</taxon>
        <taxon>Bacillati</taxon>
        <taxon>Actinomycetota</taxon>
        <taxon>Actinomycetes</taxon>
        <taxon>Micromonosporales</taxon>
        <taxon>Micromonosporaceae</taxon>
        <taxon>Planosporangium</taxon>
    </lineage>
</organism>
<accession>A0A8J3PQC0</accession>